<reference evidence="6 7" key="1">
    <citation type="submission" date="2019-12" db="EMBL/GenBank/DDBJ databases">
        <authorList>
            <person name="Alioto T."/>
            <person name="Alioto T."/>
            <person name="Gomez Garrido J."/>
        </authorList>
    </citation>
    <scope>NUCLEOTIDE SEQUENCE [LARGE SCALE GENOMIC DNA]</scope>
</reference>
<dbReference type="Gramene" id="OE9A046450T1">
    <property type="protein sequence ID" value="OE9A046450C1"/>
    <property type="gene ID" value="OE9A046450"/>
</dbReference>
<evidence type="ECO:0000256" key="4">
    <source>
        <dbReference type="ARBA" id="ARBA00023002"/>
    </source>
</evidence>
<evidence type="ECO:0000256" key="5">
    <source>
        <dbReference type="ARBA" id="ARBA00023004"/>
    </source>
</evidence>
<sequence length="75" mass="9044">MRDTLLSLIFAGRDTTSTTLTWFFWLIASNPRVELKILEEIQTNFHDKEDKTCKFFNVEESRKLVYLWNTNHQFD</sequence>
<comment type="caution">
    <text evidence="6">The sequence shown here is derived from an EMBL/GenBank/DDBJ whole genome shotgun (WGS) entry which is preliminary data.</text>
</comment>
<keyword evidence="7" id="KW-1185">Reference proteome</keyword>
<evidence type="ECO:0000256" key="2">
    <source>
        <dbReference type="ARBA" id="ARBA00010617"/>
    </source>
</evidence>
<dbReference type="Pfam" id="PF00067">
    <property type="entry name" value="p450"/>
    <property type="match status" value="1"/>
</dbReference>
<dbReference type="InterPro" id="IPR036396">
    <property type="entry name" value="Cyt_P450_sf"/>
</dbReference>
<evidence type="ECO:0000313" key="6">
    <source>
        <dbReference type="EMBL" id="CAA2993007.1"/>
    </source>
</evidence>
<dbReference type="GO" id="GO:0020037">
    <property type="term" value="F:heme binding"/>
    <property type="evidence" value="ECO:0007669"/>
    <property type="project" value="InterPro"/>
</dbReference>
<proteinExistence type="inferred from homology"/>
<dbReference type="GO" id="GO:0004497">
    <property type="term" value="F:monooxygenase activity"/>
    <property type="evidence" value="ECO:0007669"/>
    <property type="project" value="InterPro"/>
</dbReference>
<dbReference type="OrthoDB" id="1470350at2759"/>
<protein>
    <submittedName>
        <fullName evidence="6">Alkane hydroxylase MAH1-like</fullName>
    </submittedName>
</protein>
<keyword evidence="4" id="KW-0560">Oxidoreductase</keyword>
<keyword evidence="3" id="KW-0479">Metal-binding</keyword>
<dbReference type="EMBL" id="CACTIH010005444">
    <property type="protein sequence ID" value="CAA2993007.1"/>
    <property type="molecule type" value="Genomic_DNA"/>
</dbReference>
<evidence type="ECO:0000256" key="3">
    <source>
        <dbReference type="ARBA" id="ARBA00022723"/>
    </source>
</evidence>
<dbReference type="GO" id="GO:0005506">
    <property type="term" value="F:iron ion binding"/>
    <property type="evidence" value="ECO:0007669"/>
    <property type="project" value="InterPro"/>
</dbReference>
<dbReference type="SUPFAM" id="SSF48264">
    <property type="entry name" value="Cytochrome P450"/>
    <property type="match status" value="1"/>
</dbReference>
<evidence type="ECO:0000256" key="1">
    <source>
        <dbReference type="ARBA" id="ARBA00001971"/>
    </source>
</evidence>
<gene>
    <name evidence="6" type="ORF">OLEA9_A046450</name>
</gene>
<accession>A0A8S0SN87</accession>
<comment type="cofactor">
    <cofactor evidence="1">
        <name>heme</name>
        <dbReference type="ChEBI" id="CHEBI:30413"/>
    </cofactor>
</comment>
<name>A0A8S0SN87_OLEEU</name>
<dbReference type="PANTHER" id="PTHR24296">
    <property type="entry name" value="CYTOCHROME P450"/>
    <property type="match status" value="1"/>
</dbReference>
<dbReference type="AlphaFoldDB" id="A0A8S0SN87"/>
<dbReference type="GO" id="GO:0016705">
    <property type="term" value="F:oxidoreductase activity, acting on paired donors, with incorporation or reduction of molecular oxygen"/>
    <property type="evidence" value="ECO:0007669"/>
    <property type="project" value="InterPro"/>
</dbReference>
<keyword evidence="5" id="KW-0408">Iron</keyword>
<comment type="similarity">
    <text evidence="2">Belongs to the cytochrome P450 family.</text>
</comment>
<evidence type="ECO:0000313" key="7">
    <source>
        <dbReference type="Proteomes" id="UP000594638"/>
    </source>
</evidence>
<dbReference type="Proteomes" id="UP000594638">
    <property type="component" value="Unassembled WGS sequence"/>
</dbReference>
<dbReference type="InterPro" id="IPR001128">
    <property type="entry name" value="Cyt_P450"/>
</dbReference>
<organism evidence="6 7">
    <name type="scientific">Olea europaea subsp. europaea</name>
    <dbReference type="NCBI Taxonomy" id="158383"/>
    <lineage>
        <taxon>Eukaryota</taxon>
        <taxon>Viridiplantae</taxon>
        <taxon>Streptophyta</taxon>
        <taxon>Embryophyta</taxon>
        <taxon>Tracheophyta</taxon>
        <taxon>Spermatophyta</taxon>
        <taxon>Magnoliopsida</taxon>
        <taxon>eudicotyledons</taxon>
        <taxon>Gunneridae</taxon>
        <taxon>Pentapetalae</taxon>
        <taxon>asterids</taxon>
        <taxon>lamiids</taxon>
        <taxon>Lamiales</taxon>
        <taxon>Oleaceae</taxon>
        <taxon>Oleeae</taxon>
        <taxon>Olea</taxon>
    </lineage>
</organism>
<dbReference type="Gene3D" id="1.10.630.10">
    <property type="entry name" value="Cytochrome P450"/>
    <property type="match status" value="1"/>
</dbReference>